<name>A0A2U3E5K5_PURLI</name>
<comment type="caution">
    <text evidence="2">The sequence shown here is derived from an EMBL/GenBank/DDBJ whole genome shotgun (WGS) entry which is preliminary data.</text>
</comment>
<proteinExistence type="predicted"/>
<evidence type="ECO:0000313" key="3">
    <source>
        <dbReference type="Proteomes" id="UP000245956"/>
    </source>
</evidence>
<feature type="region of interest" description="Disordered" evidence="1">
    <location>
        <begin position="30"/>
        <end position="49"/>
    </location>
</feature>
<feature type="compositionally biased region" description="Polar residues" evidence="1">
    <location>
        <begin position="458"/>
        <end position="467"/>
    </location>
</feature>
<feature type="compositionally biased region" description="Low complexity" evidence="1">
    <location>
        <begin position="486"/>
        <end position="498"/>
    </location>
</feature>
<evidence type="ECO:0000256" key="1">
    <source>
        <dbReference type="SAM" id="MobiDB-lite"/>
    </source>
</evidence>
<feature type="region of interest" description="Disordered" evidence="1">
    <location>
        <begin position="1"/>
        <end position="20"/>
    </location>
</feature>
<evidence type="ECO:0000313" key="2">
    <source>
        <dbReference type="EMBL" id="PWI69798.1"/>
    </source>
</evidence>
<feature type="region of interest" description="Disordered" evidence="1">
    <location>
        <begin position="367"/>
        <end position="520"/>
    </location>
</feature>
<feature type="region of interest" description="Disordered" evidence="1">
    <location>
        <begin position="245"/>
        <end position="282"/>
    </location>
</feature>
<reference evidence="2 3" key="1">
    <citation type="journal article" date="2016" name="Front. Microbiol.">
        <title>Genome and transcriptome sequences reveal the specific parasitism of the nematophagous Purpureocillium lilacinum 36-1.</title>
        <authorList>
            <person name="Xie J."/>
            <person name="Li S."/>
            <person name="Mo C."/>
            <person name="Xiao X."/>
            <person name="Peng D."/>
            <person name="Wang G."/>
            <person name="Xiao Y."/>
        </authorList>
    </citation>
    <scope>NUCLEOTIDE SEQUENCE [LARGE SCALE GENOMIC DNA]</scope>
    <source>
        <strain evidence="2 3">36-1</strain>
    </source>
</reference>
<gene>
    <name evidence="2" type="ORF">PCL_00710</name>
</gene>
<sequence>MRTRGGLKAAAGSEEGSMARRRRLGQGFAIDLLEPGKPQGEKKPPSPRVVDRVPLAGLAAPWKKDARIGSLDGNLEGWLDGWMSTWMPVERLSWAANAEHALKPAAGQGPPAVAQWFQRIAVRCSRVRARCGLLTHLPTEPPASCNASVIVVGQSIHLTPPVSRDTETCITSSSLPYHPWRPLLAQPRRNDNVPAGPKRQIDDGLAPPPHCSLCAYGTVRQKLSSPWHGRRAATSTWNGWGALGGRRPRLSTRSTPVPCSAASPAGLTRHHQPADSAAGGTKDRRYGTRAYFVGSLRRRLCLCLYPASARLAADTSWVPSRQPGVSFLVFLSLLCPFYEGSCVRFKVWLGLFFIFILGWLDVTQASEPRRRNKGTTAAARPRKMIQAAENGNRKKATSLAESQPPFVRGQHTRTRAWLTESAAGPATKPPSQPPPGTATSPAGDIHSSTPARAPSRRTPGNTAQVRTDATIRHTGCRGRHLDLHPSSSTSLSSSSSTSPVQYHSLSSPPPPPPSDRQREAGCLQPTLLPFTTPQPFVSTRVLAIGKHRPRHLALRVHPRLAIGLLS</sequence>
<dbReference type="EMBL" id="LCWV01000011">
    <property type="protein sequence ID" value="PWI69798.1"/>
    <property type="molecule type" value="Genomic_DNA"/>
</dbReference>
<dbReference type="Proteomes" id="UP000245956">
    <property type="component" value="Unassembled WGS sequence"/>
</dbReference>
<dbReference type="AlphaFoldDB" id="A0A2U3E5K5"/>
<protein>
    <submittedName>
        <fullName evidence="2">Uncharacterized protein</fullName>
    </submittedName>
</protein>
<organism evidence="2 3">
    <name type="scientific">Purpureocillium lilacinum</name>
    <name type="common">Paecilomyces lilacinus</name>
    <dbReference type="NCBI Taxonomy" id="33203"/>
    <lineage>
        <taxon>Eukaryota</taxon>
        <taxon>Fungi</taxon>
        <taxon>Dikarya</taxon>
        <taxon>Ascomycota</taxon>
        <taxon>Pezizomycotina</taxon>
        <taxon>Sordariomycetes</taxon>
        <taxon>Hypocreomycetidae</taxon>
        <taxon>Hypocreales</taxon>
        <taxon>Ophiocordycipitaceae</taxon>
        <taxon>Purpureocillium</taxon>
    </lineage>
</organism>
<feature type="compositionally biased region" description="Pro residues" evidence="1">
    <location>
        <begin position="427"/>
        <end position="436"/>
    </location>
</feature>
<accession>A0A2U3E5K5</accession>